<sequence length="58" mass="6717">MSAERFLDRMSKDLIDRNHLLKVLETIKSIAEIDSSGDKFIEGINTAIEFIKLEKTEY</sequence>
<protein>
    <submittedName>
        <fullName evidence="1">Uncharacterized protein</fullName>
    </submittedName>
</protein>
<organism evidence="1 2">
    <name type="scientific">Mucilaginibacter lappiensis</name>
    <dbReference type="NCBI Taxonomy" id="354630"/>
    <lineage>
        <taxon>Bacteria</taxon>
        <taxon>Pseudomonadati</taxon>
        <taxon>Bacteroidota</taxon>
        <taxon>Sphingobacteriia</taxon>
        <taxon>Sphingobacteriales</taxon>
        <taxon>Sphingobacteriaceae</taxon>
        <taxon>Mucilaginibacter</taxon>
    </lineage>
</organism>
<dbReference type="Proteomes" id="UP000541583">
    <property type="component" value="Unassembled WGS sequence"/>
</dbReference>
<keyword evidence="2" id="KW-1185">Reference proteome</keyword>
<dbReference type="RefSeq" id="WP_175614097.1">
    <property type="nucleotide sequence ID" value="NZ_FTMG01000005.1"/>
</dbReference>
<name>A0ABR6PIY1_9SPHI</name>
<evidence type="ECO:0000313" key="2">
    <source>
        <dbReference type="Proteomes" id="UP000541583"/>
    </source>
</evidence>
<proteinExistence type="predicted"/>
<gene>
    <name evidence="1" type="ORF">HDF23_002485</name>
</gene>
<accession>A0ABR6PIY1</accession>
<dbReference type="EMBL" id="JACHCB010000005">
    <property type="protein sequence ID" value="MBB6109736.1"/>
    <property type="molecule type" value="Genomic_DNA"/>
</dbReference>
<reference evidence="1 2" key="1">
    <citation type="submission" date="2020-08" db="EMBL/GenBank/DDBJ databases">
        <title>Genomic Encyclopedia of Type Strains, Phase IV (KMG-V): Genome sequencing to study the core and pangenomes of soil and plant-associated prokaryotes.</title>
        <authorList>
            <person name="Whitman W."/>
        </authorList>
    </citation>
    <scope>NUCLEOTIDE SEQUENCE [LARGE SCALE GENOMIC DNA]</scope>
    <source>
        <strain evidence="1 2">ANJLi2</strain>
    </source>
</reference>
<evidence type="ECO:0000313" key="1">
    <source>
        <dbReference type="EMBL" id="MBB6109736.1"/>
    </source>
</evidence>
<comment type="caution">
    <text evidence="1">The sequence shown here is derived from an EMBL/GenBank/DDBJ whole genome shotgun (WGS) entry which is preliminary data.</text>
</comment>